<keyword evidence="3 8" id="KW-0175">Coiled coil</keyword>
<evidence type="ECO:0008006" key="14">
    <source>
        <dbReference type="Google" id="ProtNLM"/>
    </source>
</evidence>
<dbReference type="AlphaFoldDB" id="A0A9Q1LK99"/>
<reference evidence="13" key="1">
    <citation type="journal article" date="2023" name="Proc. Natl. Acad. Sci. U.S.A.">
        <title>Genomic and structural basis for evolution of tropane alkaloid biosynthesis.</title>
        <authorList>
            <person name="Wanga Y.-J."/>
            <person name="Taina T."/>
            <person name="Yua J.-Y."/>
            <person name="Lia J."/>
            <person name="Xua B."/>
            <person name="Chenc J."/>
            <person name="D'Auriad J.C."/>
            <person name="Huanga J.-P."/>
            <person name="Huanga S.-X."/>
        </authorList>
    </citation>
    <scope>NUCLEOTIDE SEQUENCE [LARGE SCALE GENOMIC DNA]</scope>
    <source>
        <strain evidence="13">cv. KIB-2019</strain>
    </source>
</reference>
<dbReference type="SUPFAM" id="SSF47370">
    <property type="entry name" value="Bromodomain"/>
    <property type="match status" value="1"/>
</dbReference>
<evidence type="ECO:0000256" key="2">
    <source>
        <dbReference type="ARBA" id="ARBA00023015"/>
    </source>
</evidence>
<feature type="domain" description="Bromo" evidence="10">
    <location>
        <begin position="222"/>
        <end position="294"/>
    </location>
</feature>
<comment type="caution">
    <text evidence="12">The sequence shown here is derived from an EMBL/GenBank/DDBJ whole genome shotgun (WGS) entry which is preliminary data.</text>
</comment>
<feature type="compositionally biased region" description="Low complexity" evidence="9">
    <location>
        <begin position="498"/>
        <end position="524"/>
    </location>
</feature>
<dbReference type="Gene3D" id="1.20.1270.220">
    <property type="match status" value="1"/>
</dbReference>
<proteinExistence type="predicted"/>
<dbReference type="SMART" id="SM00297">
    <property type="entry name" value="BROMO"/>
    <property type="match status" value="1"/>
</dbReference>
<feature type="region of interest" description="Disordered" evidence="9">
    <location>
        <begin position="749"/>
        <end position="779"/>
    </location>
</feature>
<feature type="coiled-coil region" evidence="8">
    <location>
        <begin position="635"/>
        <end position="699"/>
    </location>
</feature>
<evidence type="ECO:0000256" key="4">
    <source>
        <dbReference type="ARBA" id="ARBA00023117"/>
    </source>
</evidence>
<sequence>MAPTVPIDYIGQRESKKLFKKDSGDMMGKSRKVFKGYVSGIVPNFSNAVETMAESEGFGSSGRVDIERTASEDSCAPKWKSVCLNADGYDRFGVPIQVMSLSKMSRSERKGLGIRLRNELEQVRVLQKKIASVSSNNGVLSPANDIQNCTNRQRRSGSEISQRYMAEAVVPPVKKKAVPGRNGPLTKGLGAKRPKPMQQSVPSDTSIVMLMKQCETLLNRLMSHQHGWVFNNPVDVVKLKIPDYFTVVKQPMDLGTIRSKLHSGEYLSPLQFAADVRLTFKNAMTYNPPVNDVHIMAQTLNKFFEVRWKPIEKKIPVTEEEPLPSKSSVIIETETDAPLVMPPSKKKKIAPLENKVKPEPVKRVMSDVEKHKLTTELESLELPENIVDFLKEKSSNGSQVSEDMIEIDLDVLPDDVLYEVRKLLDDYLLEKQKNQAKGEPCEMELHNESGFSNSSMLPCKGNDPADEEVDICGNDPPVSSFPPVEIEKDRARRSNKCSNSSSSSSDSGSSSSGTDSGSSSGGESDACKDSVALTVQKVTTTSGGRLEQEDEHDLPETRDSLAGQTEMTSQQKSVSGEPDDHREEESAEPERQVSPEKLYRAALLRGRFADIILKAQEKSIEKGEVRDPEKLKLEREEFERRRQEEKARLQAEAKAAEKARKRAEAVAAAEAKRKRELEREAARQALQKMEKTVEINENSRFMEDLELFRAAPDEQLESFIEETSPGHSENVLLSFKFKASSNPLEQLGLYMKEEDEEEEEETEPHSIPNVSNDPEEGEI</sequence>
<evidence type="ECO:0000256" key="9">
    <source>
        <dbReference type="SAM" id="MobiDB-lite"/>
    </source>
</evidence>
<dbReference type="Proteomes" id="UP001152561">
    <property type="component" value="Unassembled WGS sequence"/>
</dbReference>
<evidence type="ECO:0000256" key="3">
    <source>
        <dbReference type="ARBA" id="ARBA00023054"/>
    </source>
</evidence>
<evidence type="ECO:0000259" key="11">
    <source>
        <dbReference type="PROSITE" id="PS51525"/>
    </source>
</evidence>
<feature type="compositionally biased region" description="Acidic residues" evidence="9">
    <location>
        <begin position="753"/>
        <end position="762"/>
    </location>
</feature>
<evidence type="ECO:0000313" key="12">
    <source>
        <dbReference type="EMBL" id="KAJ8536584.1"/>
    </source>
</evidence>
<keyword evidence="13" id="KW-1185">Reference proteome</keyword>
<dbReference type="PANTHER" id="PTHR46136:SF33">
    <property type="entry name" value="TRANSCRIPTION FACTOR GTE10"/>
    <property type="match status" value="1"/>
</dbReference>
<dbReference type="Pfam" id="PF17035">
    <property type="entry name" value="BET"/>
    <property type="match status" value="1"/>
</dbReference>
<dbReference type="CDD" id="cd05506">
    <property type="entry name" value="Bromo_plant1"/>
    <property type="match status" value="1"/>
</dbReference>
<dbReference type="InterPro" id="IPR037377">
    <property type="entry name" value="GTE_bromo"/>
</dbReference>
<evidence type="ECO:0000259" key="10">
    <source>
        <dbReference type="PROSITE" id="PS50014"/>
    </source>
</evidence>
<evidence type="ECO:0000256" key="7">
    <source>
        <dbReference type="PROSITE-ProRule" id="PRU00035"/>
    </source>
</evidence>
<keyword evidence="5" id="KW-0804">Transcription</keyword>
<dbReference type="InterPro" id="IPR001487">
    <property type="entry name" value="Bromodomain"/>
</dbReference>
<keyword evidence="6" id="KW-0539">Nucleus</keyword>
<keyword evidence="4 7" id="KW-0103">Bromodomain</keyword>
<evidence type="ECO:0000256" key="6">
    <source>
        <dbReference type="ARBA" id="ARBA00023242"/>
    </source>
</evidence>
<dbReference type="Pfam" id="PF00439">
    <property type="entry name" value="Bromodomain"/>
    <property type="match status" value="1"/>
</dbReference>
<dbReference type="Gene3D" id="1.20.920.10">
    <property type="entry name" value="Bromodomain-like"/>
    <property type="match status" value="1"/>
</dbReference>
<dbReference type="GO" id="GO:0005634">
    <property type="term" value="C:nucleus"/>
    <property type="evidence" value="ECO:0007669"/>
    <property type="project" value="UniProtKB-SubCell"/>
</dbReference>
<dbReference type="PROSITE" id="PS50014">
    <property type="entry name" value="BROMODOMAIN_2"/>
    <property type="match status" value="1"/>
</dbReference>
<dbReference type="InterPro" id="IPR027353">
    <property type="entry name" value="NET_dom"/>
</dbReference>
<dbReference type="PRINTS" id="PR00503">
    <property type="entry name" value="BROMODOMAIN"/>
</dbReference>
<dbReference type="InterPro" id="IPR038336">
    <property type="entry name" value="NET_sf"/>
</dbReference>
<name>A0A9Q1LK99_9SOLA</name>
<comment type="subcellular location">
    <subcellularLocation>
        <location evidence="1">Nucleus</location>
    </subcellularLocation>
</comment>
<evidence type="ECO:0000256" key="8">
    <source>
        <dbReference type="SAM" id="Coils"/>
    </source>
</evidence>
<feature type="region of interest" description="Disordered" evidence="9">
    <location>
        <begin position="434"/>
        <end position="596"/>
    </location>
</feature>
<protein>
    <recommendedName>
        <fullName evidence="14">Transcription factor GTE10-like</fullName>
    </recommendedName>
</protein>
<feature type="compositionally biased region" description="Polar residues" evidence="9">
    <location>
        <begin position="562"/>
        <end position="574"/>
    </location>
</feature>
<gene>
    <name evidence="12" type="ORF">K7X08_034985</name>
</gene>
<keyword evidence="2" id="KW-0805">Transcription regulation</keyword>
<evidence type="ECO:0000256" key="5">
    <source>
        <dbReference type="ARBA" id="ARBA00023163"/>
    </source>
</evidence>
<dbReference type="PANTHER" id="PTHR46136">
    <property type="entry name" value="TRANSCRIPTION FACTOR GTE8"/>
    <property type="match status" value="1"/>
</dbReference>
<dbReference type="PROSITE" id="PS51525">
    <property type="entry name" value="NET"/>
    <property type="match status" value="1"/>
</dbReference>
<evidence type="ECO:0000256" key="1">
    <source>
        <dbReference type="ARBA" id="ARBA00004123"/>
    </source>
</evidence>
<evidence type="ECO:0000313" key="13">
    <source>
        <dbReference type="Proteomes" id="UP001152561"/>
    </source>
</evidence>
<organism evidence="12 13">
    <name type="scientific">Anisodus acutangulus</name>
    <dbReference type="NCBI Taxonomy" id="402998"/>
    <lineage>
        <taxon>Eukaryota</taxon>
        <taxon>Viridiplantae</taxon>
        <taxon>Streptophyta</taxon>
        <taxon>Embryophyta</taxon>
        <taxon>Tracheophyta</taxon>
        <taxon>Spermatophyta</taxon>
        <taxon>Magnoliopsida</taxon>
        <taxon>eudicotyledons</taxon>
        <taxon>Gunneridae</taxon>
        <taxon>Pentapetalae</taxon>
        <taxon>asterids</taxon>
        <taxon>lamiids</taxon>
        <taxon>Solanales</taxon>
        <taxon>Solanaceae</taxon>
        <taxon>Solanoideae</taxon>
        <taxon>Hyoscyameae</taxon>
        <taxon>Anisodus</taxon>
    </lineage>
</organism>
<feature type="region of interest" description="Disordered" evidence="9">
    <location>
        <begin position="175"/>
        <end position="202"/>
    </location>
</feature>
<feature type="domain" description="NET" evidence="11">
    <location>
        <begin position="355"/>
        <end position="435"/>
    </location>
</feature>
<accession>A0A9Q1LK99</accession>
<dbReference type="EMBL" id="JAJAGQ010000018">
    <property type="protein sequence ID" value="KAJ8536584.1"/>
    <property type="molecule type" value="Genomic_DNA"/>
</dbReference>
<dbReference type="InterPro" id="IPR036427">
    <property type="entry name" value="Bromodomain-like_sf"/>
</dbReference>
<dbReference type="InterPro" id="IPR052442">
    <property type="entry name" value="Env_Response_Regulator"/>
</dbReference>
<feature type="compositionally biased region" description="Basic and acidic residues" evidence="9">
    <location>
        <begin position="578"/>
        <end position="596"/>
    </location>
</feature>
<dbReference type="OrthoDB" id="21449at2759"/>